<keyword evidence="6 9" id="KW-0224">Dipeptidase</keyword>
<dbReference type="SUPFAM" id="SSF55166">
    <property type="entry name" value="Hedgehog/DD-peptidase"/>
    <property type="match status" value="1"/>
</dbReference>
<keyword evidence="12" id="KW-1185">Reference proteome</keyword>
<dbReference type="PIRSF" id="PIRSF026671">
    <property type="entry name" value="AA_dipeptidase"/>
    <property type="match status" value="1"/>
</dbReference>
<dbReference type="Proteomes" id="UP000242915">
    <property type="component" value="Unassembled WGS sequence"/>
</dbReference>
<dbReference type="Gene3D" id="3.30.1380.10">
    <property type="match status" value="1"/>
</dbReference>
<keyword evidence="8 10" id="KW-0961">Cell wall biogenesis/degradation</keyword>
<accession>A0A238ZGB6</accession>
<dbReference type="PANTHER" id="PTHR43126">
    <property type="entry name" value="D-ALANYL-D-ALANINE DIPEPTIDASE"/>
    <property type="match status" value="1"/>
</dbReference>
<sequence>MNANTAIPHNPEPDWHAVAALPIVECNQPLQALGLNRALTVHPAYYKLGVPNAIAECYVRSEVFERLLQVTKWLPAGIRLVVLDAWRPFGVQQYLYDSLWDALRDYHPQADTAQLEHLTRQFVSPPSTSRTAPSPHLTGGAVDVSLCDEDGRWLDMGTGFDEASPLSASHYFEQIEQPDEQQIRIRDNRRILYNAMHAAGFSNLPSEWWHYDYGDQLWAWHKGLDAAIYGPSQVQSLDSLWRQQLEKQMQAGQVS</sequence>
<comment type="function">
    <text evidence="9 10">Catalyzes hydrolysis of the D-alanyl-D-alanine dipeptide.</text>
</comment>
<evidence type="ECO:0000256" key="10">
    <source>
        <dbReference type="PIRNR" id="PIRNR026671"/>
    </source>
</evidence>
<dbReference type="RefSeq" id="WP_010484620.1">
    <property type="nucleotide sequence ID" value="NZ_FZOG01000001.1"/>
</dbReference>
<dbReference type="InterPro" id="IPR000755">
    <property type="entry name" value="A_A_dipeptidase"/>
</dbReference>
<feature type="binding site" evidence="9">
    <location>
        <position position="136"/>
    </location>
    <ligand>
        <name>Zn(2+)</name>
        <dbReference type="ChEBI" id="CHEBI:29105"/>
        <note>catalytic</note>
    </ligand>
</feature>
<evidence type="ECO:0000256" key="7">
    <source>
        <dbReference type="ARBA" id="ARBA00023049"/>
    </source>
</evidence>
<comment type="catalytic activity">
    <reaction evidence="1 9 10">
        <text>D-alanyl-D-alanine + H2O = 2 D-alanine</text>
        <dbReference type="Rhea" id="RHEA:20661"/>
        <dbReference type="ChEBI" id="CHEBI:15377"/>
        <dbReference type="ChEBI" id="CHEBI:57416"/>
        <dbReference type="ChEBI" id="CHEBI:57822"/>
        <dbReference type="EC" id="3.4.13.22"/>
    </reaction>
</comment>
<reference evidence="12" key="1">
    <citation type="submission" date="2017-06" db="EMBL/GenBank/DDBJ databases">
        <authorList>
            <person name="Varghese N."/>
            <person name="Submissions S."/>
        </authorList>
    </citation>
    <scope>NUCLEOTIDE SEQUENCE [LARGE SCALE GENOMIC DNA]</scope>
    <source>
        <strain evidence="12">CIP 108523</strain>
    </source>
</reference>
<evidence type="ECO:0000256" key="8">
    <source>
        <dbReference type="ARBA" id="ARBA00023316"/>
    </source>
</evidence>
<evidence type="ECO:0000256" key="2">
    <source>
        <dbReference type="ARBA" id="ARBA00022670"/>
    </source>
</evidence>
<evidence type="ECO:0000313" key="12">
    <source>
        <dbReference type="Proteomes" id="UP000242915"/>
    </source>
</evidence>
<evidence type="ECO:0000256" key="6">
    <source>
        <dbReference type="ARBA" id="ARBA00022997"/>
    </source>
</evidence>
<dbReference type="HAMAP" id="MF_01924">
    <property type="entry name" value="A_A_dipeptidase"/>
    <property type="match status" value="1"/>
</dbReference>
<dbReference type="GO" id="GO:0071555">
    <property type="term" value="P:cell wall organization"/>
    <property type="evidence" value="ECO:0007669"/>
    <property type="project" value="UniProtKB-KW"/>
</dbReference>
<evidence type="ECO:0000313" key="11">
    <source>
        <dbReference type="EMBL" id="SNR82545.1"/>
    </source>
</evidence>
<evidence type="ECO:0000256" key="1">
    <source>
        <dbReference type="ARBA" id="ARBA00001362"/>
    </source>
</evidence>
<dbReference type="GO" id="GO:0006508">
    <property type="term" value="P:proteolysis"/>
    <property type="evidence" value="ECO:0007669"/>
    <property type="project" value="UniProtKB-KW"/>
</dbReference>
<protein>
    <recommendedName>
        <fullName evidence="9 10">D-alanyl-D-alanine dipeptidase</fullName>
        <shortName evidence="9 10">D-Ala-D-Ala dipeptidase</shortName>
        <ecNumber evidence="9 10">3.4.13.22</ecNumber>
    </recommendedName>
</protein>
<gene>
    <name evidence="9" type="primary">ddpX</name>
    <name evidence="11" type="ORF">SAMN05216255_0414</name>
</gene>
<name>A0A238ZGB6_9PSED</name>
<feature type="active site" description="Proton donor/acceptor" evidence="9">
    <location>
        <position position="207"/>
    </location>
</feature>
<dbReference type="AlphaFoldDB" id="A0A238ZGB6"/>
<dbReference type="PANTHER" id="PTHR43126:SF2">
    <property type="entry name" value="D-ALANYL-D-ALANINE DIPEPTIDASE"/>
    <property type="match status" value="1"/>
</dbReference>
<organism evidence="11 12">
    <name type="scientific">Pseudomonas segetis</name>
    <dbReference type="NCBI Taxonomy" id="298908"/>
    <lineage>
        <taxon>Bacteria</taxon>
        <taxon>Pseudomonadati</taxon>
        <taxon>Pseudomonadota</taxon>
        <taxon>Gammaproteobacteria</taxon>
        <taxon>Pseudomonadales</taxon>
        <taxon>Pseudomonadaceae</taxon>
        <taxon>Pseudomonas</taxon>
    </lineage>
</organism>
<dbReference type="Pfam" id="PF01427">
    <property type="entry name" value="Peptidase_M15"/>
    <property type="match status" value="1"/>
</dbReference>
<keyword evidence="4 9" id="KW-0378">Hydrolase</keyword>
<feature type="binding site" evidence="9">
    <location>
        <position position="210"/>
    </location>
    <ligand>
        <name>Zn(2+)</name>
        <dbReference type="ChEBI" id="CHEBI:29105"/>
        <note>catalytic</note>
    </ligand>
</feature>
<evidence type="ECO:0000256" key="5">
    <source>
        <dbReference type="ARBA" id="ARBA00022833"/>
    </source>
</evidence>
<dbReference type="GO" id="GO:0008237">
    <property type="term" value="F:metallopeptidase activity"/>
    <property type="evidence" value="ECO:0007669"/>
    <property type="project" value="UniProtKB-KW"/>
</dbReference>
<evidence type="ECO:0000256" key="4">
    <source>
        <dbReference type="ARBA" id="ARBA00022801"/>
    </source>
</evidence>
<comment type="cofactor">
    <cofactor evidence="9">
        <name>Zn(2+)</name>
        <dbReference type="ChEBI" id="CHEBI:29105"/>
    </cofactor>
    <text evidence="9">Binds 1 zinc ion per subunit.</text>
</comment>
<feature type="binding site" evidence="9">
    <location>
        <position position="143"/>
    </location>
    <ligand>
        <name>Zn(2+)</name>
        <dbReference type="ChEBI" id="CHEBI:29105"/>
        <note>catalytic</note>
    </ligand>
</feature>
<dbReference type="GO" id="GO:0160237">
    <property type="term" value="F:D-Ala-D-Ala dipeptidase activity"/>
    <property type="evidence" value="ECO:0007669"/>
    <property type="project" value="UniProtKB-EC"/>
</dbReference>
<dbReference type="GO" id="GO:0008270">
    <property type="term" value="F:zinc ion binding"/>
    <property type="evidence" value="ECO:0007669"/>
    <property type="project" value="UniProtKB-UniRule"/>
</dbReference>
<proteinExistence type="inferred from homology"/>
<keyword evidence="2 9" id="KW-0645">Protease</keyword>
<comment type="similarity">
    <text evidence="9 10">Belongs to the peptidase M15D family.</text>
</comment>
<keyword evidence="3 9" id="KW-0479">Metal-binding</keyword>
<dbReference type="InterPro" id="IPR009045">
    <property type="entry name" value="Zn_M74/Hedgehog-like"/>
</dbReference>
<keyword evidence="7 9" id="KW-0482">Metalloprotease</keyword>
<feature type="site" description="Transition state stabilizer" evidence="9">
    <location>
        <position position="87"/>
    </location>
</feature>
<evidence type="ECO:0000256" key="3">
    <source>
        <dbReference type="ARBA" id="ARBA00022723"/>
    </source>
</evidence>
<dbReference type="CDD" id="cd14843">
    <property type="entry name" value="D-Ala-D-Ala_dipeptidase_like"/>
    <property type="match status" value="1"/>
</dbReference>
<evidence type="ECO:0000256" key="9">
    <source>
        <dbReference type="HAMAP-Rule" id="MF_01924"/>
    </source>
</evidence>
<dbReference type="EC" id="3.4.13.22" evidence="9 10"/>
<dbReference type="EMBL" id="FZOG01000001">
    <property type="protein sequence ID" value="SNR82545.1"/>
    <property type="molecule type" value="Genomic_DNA"/>
</dbReference>
<keyword evidence="5 9" id="KW-0862">Zinc</keyword>